<organism evidence="1 2">
    <name type="scientific">Candidatus Gottesmanbacteria bacterium RBG_13_37_7</name>
    <dbReference type="NCBI Taxonomy" id="1798369"/>
    <lineage>
        <taxon>Bacteria</taxon>
        <taxon>Candidatus Gottesmaniibacteriota</taxon>
    </lineage>
</organism>
<evidence type="ECO:0000313" key="1">
    <source>
        <dbReference type="EMBL" id="OGF99565.1"/>
    </source>
</evidence>
<proteinExistence type="predicted"/>
<accession>A0A1F5YHA7</accession>
<evidence type="ECO:0000313" key="2">
    <source>
        <dbReference type="Proteomes" id="UP000178230"/>
    </source>
</evidence>
<sequence>MSTKKFFSPEIAKKIGENLGIDWSKFDVEQFRHGMDVELEHGPVDAKTNVTDDDPLKTGKIALAHLNEFPDYYHRLDKMEEEAEEYWGSRNNSN</sequence>
<gene>
    <name evidence="1" type="ORF">A2Y99_04330</name>
</gene>
<dbReference type="InterPro" id="IPR043720">
    <property type="entry name" value="DUF5661"/>
</dbReference>
<name>A0A1F5YHA7_9BACT</name>
<dbReference type="AlphaFoldDB" id="A0A1F5YHA7"/>
<reference evidence="1 2" key="1">
    <citation type="journal article" date="2016" name="Nat. Commun.">
        <title>Thousands of microbial genomes shed light on interconnected biogeochemical processes in an aquifer system.</title>
        <authorList>
            <person name="Anantharaman K."/>
            <person name="Brown C.T."/>
            <person name="Hug L.A."/>
            <person name="Sharon I."/>
            <person name="Castelle C.J."/>
            <person name="Probst A.J."/>
            <person name="Thomas B.C."/>
            <person name="Singh A."/>
            <person name="Wilkins M.J."/>
            <person name="Karaoz U."/>
            <person name="Brodie E.L."/>
            <person name="Williams K.H."/>
            <person name="Hubbard S.S."/>
            <person name="Banfield J.F."/>
        </authorList>
    </citation>
    <scope>NUCLEOTIDE SEQUENCE [LARGE SCALE GENOMIC DNA]</scope>
</reference>
<dbReference type="Pfam" id="PF18905">
    <property type="entry name" value="DUF5661"/>
    <property type="match status" value="1"/>
</dbReference>
<dbReference type="Proteomes" id="UP000178230">
    <property type="component" value="Unassembled WGS sequence"/>
</dbReference>
<dbReference type="EMBL" id="MFIY01000047">
    <property type="protein sequence ID" value="OGF99565.1"/>
    <property type="molecule type" value="Genomic_DNA"/>
</dbReference>
<comment type="caution">
    <text evidence="1">The sequence shown here is derived from an EMBL/GenBank/DDBJ whole genome shotgun (WGS) entry which is preliminary data.</text>
</comment>
<protein>
    <submittedName>
        <fullName evidence="1">Uncharacterized protein</fullName>
    </submittedName>
</protein>